<evidence type="ECO:0000313" key="9">
    <source>
        <dbReference type="EMBL" id="TQV81883.1"/>
    </source>
</evidence>
<feature type="transmembrane region" description="Helical" evidence="7">
    <location>
        <begin position="673"/>
        <end position="693"/>
    </location>
</feature>
<keyword evidence="2" id="KW-1003">Cell membrane</keyword>
<protein>
    <submittedName>
        <fullName evidence="9">MMPL family transporter</fullName>
    </submittedName>
</protein>
<evidence type="ECO:0000256" key="6">
    <source>
        <dbReference type="SAM" id="MobiDB-lite"/>
    </source>
</evidence>
<feature type="transmembrane region" description="Helical" evidence="7">
    <location>
        <begin position="699"/>
        <end position="720"/>
    </location>
</feature>
<keyword evidence="10" id="KW-1185">Reference proteome</keyword>
<feature type="transmembrane region" description="Helical" evidence="7">
    <location>
        <begin position="265"/>
        <end position="282"/>
    </location>
</feature>
<dbReference type="EMBL" id="VHSH01000002">
    <property type="protein sequence ID" value="TQV81883.1"/>
    <property type="molecule type" value="Genomic_DNA"/>
</dbReference>
<feature type="transmembrane region" description="Helical" evidence="7">
    <location>
        <begin position="323"/>
        <end position="340"/>
    </location>
</feature>
<evidence type="ECO:0000256" key="2">
    <source>
        <dbReference type="ARBA" id="ARBA00022475"/>
    </source>
</evidence>
<name>A0A545TXD1_9PROT</name>
<accession>A0A545TXD1</accession>
<organism evidence="9 10">
    <name type="scientific">Denitrobaculum tricleocarpae</name>
    <dbReference type="NCBI Taxonomy" id="2591009"/>
    <lineage>
        <taxon>Bacteria</taxon>
        <taxon>Pseudomonadati</taxon>
        <taxon>Pseudomonadota</taxon>
        <taxon>Alphaproteobacteria</taxon>
        <taxon>Rhodospirillales</taxon>
        <taxon>Rhodospirillaceae</taxon>
        <taxon>Denitrobaculum</taxon>
    </lineage>
</organism>
<feature type="compositionally biased region" description="Polar residues" evidence="6">
    <location>
        <begin position="9"/>
        <end position="20"/>
    </location>
</feature>
<comment type="caution">
    <text evidence="9">The sequence shown here is derived from an EMBL/GenBank/DDBJ whole genome shotgun (WGS) entry which is preliminary data.</text>
</comment>
<dbReference type="RefSeq" id="WP_142895514.1">
    <property type="nucleotide sequence ID" value="NZ_ML660053.1"/>
</dbReference>
<keyword evidence="4 7" id="KW-1133">Transmembrane helix</keyword>
<reference evidence="9 10" key="1">
    <citation type="submission" date="2019-06" db="EMBL/GenBank/DDBJ databases">
        <title>Whole genome sequence for Rhodospirillaceae sp. R148.</title>
        <authorList>
            <person name="Wang G."/>
        </authorList>
    </citation>
    <scope>NUCLEOTIDE SEQUENCE [LARGE SCALE GENOMIC DNA]</scope>
    <source>
        <strain evidence="9 10">R148</strain>
    </source>
</reference>
<dbReference type="Pfam" id="PF03176">
    <property type="entry name" value="MMPL"/>
    <property type="match status" value="2"/>
</dbReference>
<feature type="transmembrane region" description="Helical" evidence="7">
    <location>
        <begin position="55"/>
        <end position="74"/>
    </location>
</feature>
<dbReference type="InterPro" id="IPR004869">
    <property type="entry name" value="MMPL_dom"/>
</dbReference>
<keyword evidence="3 7" id="KW-0812">Transmembrane</keyword>
<evidence type="ECO:0000259" key="8">
    <source>
        <dbReference type="PROSITE" id="PS50156"/>
    </source>
</evidence>
<feature type="transmembrane region" description="Helical" evidence="7">
    <location>
        <begin position="361"/>
        <end position="380"/>
    </location>
</feature>
<dbReference type="PROSITE" id="PS50156">
    <property type="entry name" value="SSD"/>
    <property type="match status" value="1"/>
</dbReference>
<dbReference type="PANTHER" id="PTHR33406">
    <property type="entry name" value="MEMBRANE PROTEIN MJ1562-RELATED"/>
    <property type="match status" value="1"/>
</dbReference>
<feature type="region of interest" description="Disordered" evidence="6">
    <location>
        <begin position="1"/>
        <end position="20"/>
    </location>
</feature>
<dbReference type="GO" id="GO:0005886">
    <property type="term" value="C:plasma membrane"/>
    <property type="evidence" value="ECO:0007669"/>
    <property type="project" value="UniProtKB-SubCell"/>
</dbReference>
<feature type="transmembrane region" description="Helical" evidence="7">
    <location>
        <begin position="774"/>
        <end position="798"/>
    </location>
</feature>
<dbReference type="InterPro" id="IPR000731">
    <property type="entry name" value="SSD"/>
</dbReference>
<feature type="transmembrane region" description="Helical" evidence="7">
    <location>
        <begin position="446"/>
        <end position="464"/>
    </location>
</feature>
<feature type="transmembrane region" description="Helical" evidence="7">
    <location>
        <begin position="289"/>
        <end position="311"/>
    </location>
</feature>
<feature type="transmembrane region" description="Helical" evidence="7">
    <location>
        <begin position="644"/>
        <end position="666"/>
    </location>
</feature>
<dbReference type="InterPro" id="IPR050545">
    <property type="entry name" value="Mycobact_MmpL"/>
</dbReference>
<keyword evidence="5 7" id="KW-0472">Membrane</keyword>
<evidence type="ECO:0000256" key="5">
    <source>
        <dbReference type="ARBA" id="ARBA00023136"/>
    </source>
</evidence>
<evidence type="ECO:0000256" key="1">
    <source>
        <dbReference type="ARBA" id="ARBA00004651"/>
    </source>
</evidence>
<evidence type="ECO:0000256" key="4">
    <source>
        <dbReference type="ARBA" id="ARBA00022989"/>
    </source>
</evidence>
<dbReference type="AlphaFoldDB" id="A0A545TXD1"/>
<dbReference type="Proteomes" id="UP000315252">
    <property type="component" value="Unassembled WGS sequence"/>
</dbReference>
<dbReference type="PANTHER" id="PTHR33406:SF13">
    <property type="entry name" value="MEMBRANE PROTEIN YDFJ"/>
    <property type="match status" value="1"/>
</dbReference>
<gene>
    <name evidence="9" type="ORF">FKG95_06490</name>
</gene>
<feature type="transmembrane region" description="Helical" evidence="7">
    <location>
        <begin position="392"/>
        <end position="415"/>
    </location>
</feature>
<comment type="subcellular location">
    <subcellularLocation>
        <location evidence="1">Cell membrane</location>
        <topology evidence="1">Multi-pass membrane protein</topology>
    </subcellularLocation>
</comment>
<evidence type="ECO:0000256" key="3">
    <source>
        <dbReference type="ARBA" id="ARBA00022692"/>
    </source>
</evidence>
<evidence type="ECO:0000313" key="10">
    <source>
        <dbReference type="Proteomes" id="UP000315252"/>
    </source>
</evidence>
<feature type="domain" description="SSD" evidence="8">
    <location>
        <begin position="289"/>
        <end position="414"/>
    </location>
</feature>
<sequence>MPAQPGDQEPQTGSAEKSTNATFNTAEDALSLARSRAKTGFDRSIITYAAWVLRWRWAALIFCILVAVAAASGARHLGFTSDYRVFFGDDNPQLLTYEALQRTYSKDDNVSFVLKPDNGQVFSPDFLTALRDLTDEAWQVPYSTRVDSITNYQHSFADGDDLTVQDLVGANLELNPAEIQNIRTVALGEPLLVDKVISGDAQTTSVNVTITLPQKSEDETAEVMAYANQMAEKFRAAHPNVKLVMTGVIPLNNAFNQSAKSDLRTLIPAMYGVILLVMVVLIRSATGTFTALLVIGLSVVTAMGVGGYMGIKLTPPSAIAPNVILTIAVADSVHLLVTMLREMRKGASKNAAIVESLRVNFGPVFLTSLTTVIGFLSLNFSDAPPFHDLGNISSIGVAAAWLYSILLLPALISILPVKVKSGQGGAEKAAGMDQLANFVIDNRKPVLIVMTLIVVGLGAMIPRIELNDQFVKYFDTSLEFRADTDFATEHLSGVYQVNWSLPSGDSGGISDPGYLAKAEAFSRWLKTQGGVAHVQSLTDTFKRLNMNMHGDDPAFYKLPEERDLAAQYLLLFELSLPYGLDLNNQINVDKSAMRVIVTTDDISTNQLRTLEYAAAAWLETNFPEGKTEASSPFVMFAYISQRNIIGMLTGTVTAFILISLSLMFALRNFRLGVISLVPNLVPIVMAFGIWSIFVGEVGLASSVVTATSLGIIVDATVHFLSKYQRGRRDRNEDAEGAVRYAFSTVGTALWVTSAILVAGFGVLAFSTFRINEDMGLLTAIAIAVALIADFLLLPTLLLTVDKGRKQRGEANIGAPQIATKAAE</sequence>
<dbReference type="Gene3D" id="1.20.1640.10">
    <property type="entry name" value="Multidrug efflux transporter AcrB transmembrane domain"/>
    <property type="match status" value="2"/>
</dbReference>
<evidence type="ECO:0000256" key="7">
    <source>
        <dbReference type="SAM" id="Phobius"/>
    </source>
</evidence>
<dbReference type="SUPFAM" id="SSF82866">
    <property type="entry name" value="Multidrug efflux transporter AcrB transmembrane domain"/>
    <property type="match status" value="2"/>
</dbReference>
<dbReference type="OrthoDB" id="9794724at2"/>
<proteinExistence type="predicted"/>
<feature type="transmembrane region" description="Helical" evidence="7">
    <location>
        <begin position="740"/>
        <end position="768"/>
    </location>
</feature>